<name>A0A7C5R3Y8_9PROT</name>
<sequence length="303" mass="33266">MRVIAAIVFLFFCAAGAINAEALTRVVSETSDATALTIYPDNLALITETRTIDLPKGQSTIVFSGVSDRMIPASVLLRAFSGFTLERNFDYARLDKANLFAKSVGQYVTVTRTNRKSGKVSRDRAKIISAKQGVVLEIDGRYEAFQCSGLAEGTRFDKIPDGLRGVPELSIDVETQTAGPQTLVISYLADHFSWEADYRMDITEQGQRAKLLGWLTIENETSKTFKNAPLAIVAGELNRGYKTRAPDFTPTYLFANCWPRGSSKTGIRDPLPMISRQTSDKIGYMPPAPVAQAYGEADEIVVT</sequence>
<accession>A0A7C5R3Y8</accession>
<feature type="non-terminal residue" evidence="2">
    <location>
        <position position="303"/>
    </location>
</feature>
<feature type="chain" id="PRO_5028384516" description="DUF4139 domain-containing protein" evidence="1">
    <location>
        <begin position="21"/>
        <end position="303"/>
    </location>
</feature>
<dbReference type="AlphaFoldDB" id="A0A7C5R3Y8"/>
<proteinExistence type="predicted"/>
<feature type="signal peptide" evidence="1">
    <location>
        <begin position="1"/>
        <end position="20"/>
    </location>
</feature>
<dbReference type="EMBL" id="DRMJ01000199">
    <property type="protein sequence ID" value="HHL42766.1"/>
    <property type="molecule type" value="Genomic_DNA"/>
</dbReference>
<reference evidence="2" key="1">
    <citation type="journal article" date="2020" name="mSystems">
        <title>Genome- and Community-Level Interaction Insights into Carbon Utilization and Element Cycling Functions of Hydrothermarchaeota in Hydrothermal Sediment.</title>
        <authorList>
            <person name="Zhou Z."/>
            <person name="Liu Y."/>
            <person name="Xu W."/>
            <person name="Pan J."/>
            <person name="Luo Z.H."/>
            <person name="Li M."/>
        </authorList>
    </citation>
    <scope>NUCLEOTIDE SEQUENCE [LARGE SCALE GENOMIC DNA]</scope>
    <source>
        <strain evidence="2">HyVt-485</strain>
    </source>
</reference>
<evidence type="ECO:0000313" key="2">
    <source>
        <dbReference type="EMBL" id="HHL42766.1"/>
    </source>
</evidence>
<dbReference type="PANTHER" id="PTHR38075">
    <property type="entry name" value="DUF4139 DOMAIN-CONTAINING PROTEIN"/>
    <property type="match status" value="1"/>
</dbReference>
<organism evidence="2">
    <name type="scientific">Hellea balneolensis</name>
    <dbReference type="NCBI Taxonomy" id="287478"/>
    <lineage>
        <taxon>Bacteria</taxon>
        <taxon>Pseudomonadati</taxon>
        <taxon>Pseudomonadota</taxon>
        <taxon>Alphaproteobacteria</taxon>
        <taxon>Maricaulales</taxon>
        <taxon>Robiginitomaculaceae</taxon>
        <taxon>Hellea</taxon>
    </lineage>
</organism>
<keyword evidence="1" id="KW-0732">Signal</keyword>
<gene>
    <name evidence="2" type="ORF">ENJ42_04045</name>
</gene>
<dbReference type="Proteomes" id="UP000885830">
    <property type="component" value="Unassembled WGS sequence"/>
</dbReference>
<dbReference type="PANTHER" id="PTHR38075:SF1">
    <property type="entry name" value="DUF4139 DOMAIN-CONTAINING PROTEIN"/>
    <property type="match status" value="1"/>
</dbReference>
<evidence type="ECO:0000256" key="1">
    <source>
        <dbReference type="SAM" id="SignalP"/>
    </source>
</evidence>
<protein>
    <recommendedName>
        <fullName evidence="3">DUF4139 domain-containing protein</fullName>
    </recommendedName>
</protein>
<comment type="caution">
    <text evidence="2">The sequence shown here is derived from an EMBL/GenBank/DDBJ whole genome shotgun (WGS) entry which is preliminary data.</text>
</comment>
<evidence type="ECO:0008006" key="3">
    <source>
        <dbReference type="Google" id="ProtNLM"/>
    </source>
</evidence>